<proteinExistence type="inferred from homology"/>
<dbReference type="EMBL" id="CM001488">
    <property type="protein sequence ID" value="EIM64971.1"/>
    <property type="molecule type" value="Genomic_DNA"/>
</dbReference>
<dbReference type="STRING" id="879212.DespoDRAFT_03184"/>
<dbReference type="OrthoDB" id="5410204at2"/>
<dbReference type="InterPro" id="IPR004089">
    <property type="entry name" value="MCPsignal_dom"/>
</dbReference>
<dbReference type="Gene3D" id="1.10.287.950">
    <property type="entry name" value="Methyl-accepting chemotaxis protein"/>
    <property type="match status" value="1"/>
</dbReference>
<feature type="region of interest" description="Disordered" evidence="5">
    <location>
        <begin position="732"/>
        <end position="772"/>
    </location>
</feature>
<dbReference type="Proteomes" id="UP000005778">
    <property type="component" value="Chromosome"/>
</dbReference>
<keyword evidence="1" id="KW-0145">Chemotaxis</keyword>
<dbReference type="Pfam" id="PF12729">
    <property type="entry name" value="4HB_MCP_1"/>
    <property type="match status" value="1"/>
</dbReference>
<keyword evidence="6" id="KW-0812">Transmembrane</keyword>
<evidence type="ECO:0000256" key="2">
    <source>
        <dbReference type="ARBA" id="ARBA00029447"/>
    </source>
</evidence>
<dbReference type="InterPro" id="IPR024478">
    <property type="entry name" value="HlyB_4HB_MCP"/>
</dbReference>
<dbReference type="Pfam" id="PF00015">
    <property type="entry name" value="MCPsignal"/>
    <property type="match status" value="1"/>
</dbReference>
<dbReference type="GO" id="GO:0006935">
    <property type="term" value="P:chemotaxis"/>
    <property type="evidence" value="ECO:0007669"/>
    <property type="project" value="UniProtKB-KW"/>
</dbReference>
<dbReference type="SUPFAM" id="SSF58104">
    <property type="entry name" value="Methyl-accepting chemotaxis protein (MCP) signaling domain"/>
    <property type="match status" value="1"/>
</dbReference>
<feature type="region of interest" description="Disordered" evidence="5">
    <location>
        <begin position="482"/>
        <end position="525"/>
    </location>
</feature>
<dbReference type="AlphaFoldDB" id="I5B658"/>
<dbReference type="RefSeq" id="WP_004074687.1">
    <property type="nucleotide sequence ID" value="NZ_CM001488.1"/>
</dbReference>
<keyword evidence="6" id="KW-0472">Membrane</keyword>
<dbReference type="GO" id="GO:0007165">
    <property type="term" value="P:signal transduction"/>
    <property type="evidence" value="ECO:0007669"/>
    <property type="project" value="UniProtKB-KW"/>
</dbReference>
<feature type="compositionally biased region" description="Low complexity" evidence="5">
    <location>
        <begin position="482"/>
        <end position="518"/>
    </location>
</feature>
<dbReference type="GO" id="GO:0016020">
    <property type="term" value="C:membrane"/>
    <property type="evidence" value="ECO:0007669"/>
    <property type="project" value="InterPro"/>
</dbReference>
<dbReference type="PANTHER" id="PTHR43531:SF11">
    <property type="entry name" value="METHYL-ACCEPTING CHEMOTAXIS PROTEIN 3"/>
    <property type="match status" value="1"/>
</dbReference>
<dbReference type="HOGENOM" id="CLU_000445_107_24_7"/>
<feature type="compositionally biased region" description="Acidic residues" evidence="5">
    <location>
        <begin position="763"/>
        <end position="772"/>
    </location>
</feature>
<dbReference type="PROSITE" id="PS50111">
    <property type="entry name" value="CHEMOTAXIS_TRANSDUC_2"/>
    <property type="match status" value="1"/>
</dbReference>
<dbReference type="SMART" id="SM00283">
    <property type="entry name" value="MA"/>
    <property type="match status" value="1"/>
</dbReference>
<reference evidence="8 9" key="2">
    <citation type="submission" date="2012-02" db="EMBL/GenBank/DDBJ databases">
        <title>Improved High-Quality Draft sequence of Desulfobacter postgatei 2ac9.</title>
        <authorList>
            <consortium name="US DOE Joint Genome Institute"/>
            <person name="Lucas S."/>
            <person name="Han J."/>
            <person name="Lapidus A."/>
            <person name="Cheng J.-F."/>
            <person name="Goodwin L."/>
            <person name="Pitluck S."/>
            <person name="Peters L."/>
            <person name="Ovchinnikova G."/>
            <person name="Held B."/>
            <person name="Detter J.C."/>
            <person name="Han C."/>
            <person name="Tapia R."/>
            <person name="Land M."/>
            <person name="Hauser L."/>
            <person name="Kyrpides N."/>
            <person name="Ivanova N."/>
            <person name="Pagani I."/>
            <person name="Orellana R."/>
            <person name="Lovley D."/>
            <person name="Woyke T."/>
        </authorList>
    </citation>
    <scope>NUCLEOTIDE SEQUENCE [LARGE SCALE GENOMIC DNA]</scope>
    <source>
        <strain evidence="8 9">2ac9</strain>
    </source>
</reference>
<organism evidence="8 9">
    <name type="scientific">Desulfobacter postgatei 2ac9</name>
    <dbReference type="NCBI Taxonomy" id="879212"/>
    <lineage>
        <taxon>Bacteria</taxon>
        <taxon>Pseudomonadati</taxon>
        <taxon>Thermodesulfobacteriota</taxon>
        <taxon>Desulfobacteria</taxon>
        <taxon>Desulfobacterales</taxon>
        <taxon>Desulfobacteraceae</taxon>
        <taxon>Desulfobacter</taxon>
    </lineage>
</organism>
<evidence type="ECO:0000256" key="6">
    <source>
        <dbReference type="SAM" id="Phobius"/>
    </source>
</evidence>
<evidence type="ECO:0000256" key="4">
    <source>
        <dbReference type="SAM" id="Coils"/>
    </source>
</evidence>
<evidence type="ECO:0000313" key="8">
    <source>
        <dbReference type="EMBL" id="EIM64971.1"/>
    </source>
</evidence>
<evidence type="ECO:0000256" key="3">
    <source>
        <dbReference type="PROSITE-ProRule" id="PRU00284"/>
    </source>
</evidence>
<reference evidence="8 9" key="1">
    <citation type="submission" date="2011-09" db="EMBL/GenBank/DDBJ databases">
        <authorList>
            <consortium name="US DOE Joint Genome Institute (JGI-PGF)"/>
            <person name="Lucas S."/>
            <person name="Han J."/>
            <person name="Lapidus A."/>
            <person name="Cheng J.-F."/>
            <person name="Goodwin L."/>
            <person name="Pitluck S."/>
            <person name="Peters L."/>
            <person name="Land M.L."/>
            <person name="Hauser L."/>
            <person name="Orellana R."/>
            <person name="Lovley D."/>
            <person name="Woyke T.J."/>
        </authorList>
    </citation>
    <scope>NUCLEOTIDE SEQUENCE [LARGE SCALE GENOMIC DNA]</scope>
    <source>
        <strain evidence="8 9">2ac9</strain>
    </source>
</reference>
<keyword evidence="6" id="KW-1133">Transmembrane helix</keyword>
<evidence type="ECO:0000256" key="1">
    <source>
        <dbReference type="ARBA" id="ARBA00022500"/>
    </source>
</evidence>
<sequence length="772" mass="83203">MRNMSLGIKISAGFGLLILIAIALGGMAVWNMNTVKTQSVMLAEEYVPQVEMAMALRGAVNRLMFEMRGYGFTEDDAFYQKAREELAAVEKAFEAGRRLDEKAVNLKKLKSELAEAAKGIDDYKALIEQTVNTSAELAKNRGVLDKSAAQYMANSNAFLASQNQQFERDLAERQQKVTHVSNLVDIGAEVRVMNYKAQANNTPDMIDAAAGKLDSAFTVLENLRSITRDEADLRRIDATASAGKNYQEAMKAFVPEFRKSLLADQGVLARLKTQMDENAAVYMNNCNEFLKGQQEKLSRDMLDRRNKITLVGDVINLGNDALIGTFKAQAMRSPAVIKTAMEDFSKINDKLDAIKAATRSAENLNQIEAVRQAGTTYKTAMSDFLTNWTRLQEIGLQRQEASEMAIAACKVMADAGMSGTNSVAAGAVASLGNASTVMTIGLIAALIVGCIIAFFITRGITVPVNRIIAGLNEGANQVASASTQVSSSSQSMAEGASQQAASIEETSSSMEEMSSMTKKNSENASHADHLMKEANQVVKTANDSMDNLNLSMSEISKASEETSKIIKTIDEIAFQTNLLALNAAVEAARAGEAGAGFAVVADEVRNLAMRAAEAAKNTAALIEDTVKKVTHGSELVSTTYEAFSKVAQSSAKVGEIVTEISETSNEQANGIEQVNLAITEMDQVVQQNAANAEESASASEEMSAQAEQLKEYVRDLVLIVKGSGRQNESIAGRTQIKTIAGPKRQVPAPASSREVRPNQVIPLDDDDDFTDF</sequence>
<keyword evidence="3" id="KW-0807">Transducer</keyword>
<feature type="transmembrane region" description="Helical" evidence="6">
    <location>
        <begin position="12"/>
        <end position="32"/>
    </location>
</feature>
<dbReference type="InterPro" id="IPR051310">
    <property type="entry name" value="MCP_chemotaxis"/>
</dbReference>
<feature type="coiled-coil region" evidence="4">
    <location>
        <begin position="99"/>
        <end position="126"/>
    </location>
</feature>
<keyword evidence="9" id="KW-1185">Reference proteome</keyword>
<evidence type="ECO:0000313" key="9">
    <source>
        <dbReference type="Proteomes" id="UP000005778"/>
    </source>
</evidence>
<evidence type="ECO:0000256" key="5">
    <source>
        <dbReference type="SAM" id="MobiDB-lite"/>
    </source>
</evidence>
<feature type="transmembrane region" description="Helical" evidence="6">
    <location>
        <begin position="437"/>
        <end position="456"/>
    </location>
</feature>
<feature type="domain" description="Methyl-accepting transducer" evidence="7">
    <location>
        <begin position="474"/>
        <end position="703"/>
    </location>
</feature>
<keyword evidence="4" id="KW-0175">Coiled coil</keyword>
<accession>I5B658</accession>
<gene>
    <name evidence="8" type="ORF">DespoDRAFT_03184</name>
</gene>
<protein>
    <submittedName>
        <fullName evidence="8">Methyl-accepting chemotaxis protein</fullName>
    </submittedName>
</protein>
<evidence type="ECO:0000259" key="7">
    <source>
        <dbReference type="PROSITE" id="PS50111"/>
    </source>
</evidence>
<comment type="similarity">
    <text evidence="2">Belongs to the methyl-accepting chemotaxis (MCP) protein family.</text>
</comment>
<name>I5B658_9BACT</name>
<dbReference type="PANTHER" id="PTHR43531">
    <property type="entry name" value="PROTEIN ICFG"/>
    <property type="match status" value="1"/>
</dbReference>
<dbReference type="eggNOG" id="COG0840">
    <property type="taxonomic scope" value="Bacteria"/>
</dbReference>